<name>A0A6J7ZZ94_MYTCO</name>
<evidence type="ECO:0000313" key="3">
    <source>
        <dbReference type="Proteomes" id="UP000507470"/>
    </source>
</evidence>
<evidence type="ECO:0000256" key="1">
    <source>
        <dbReference type="SAM" id="MobiDB-lite"/>
    </source>
</evidence>
<gene>
    <name evidence="2" type="ORF">MCOR_2211</name>
</gene>
<feature type="compositionally biased region" description="Polar residues" evidence="1">
    <location>
        <begin position="120"/>
        <end position="140"/>
    </location>
</feature>
<dbReference type="OrthoDB" id="10491684at2759"/>
<dbReference type="AlphaFoldDB" id="A0A6J7ZZ94"/>
<proteinExistence type="predicted"/>
<protein>
    <submittedName>
        <fullName evidence="2">Uncharacterized protein</fullName>
    </submittedName>
</protein>
<organism evidence="2 3">
    <name type="scientific">Mytilus coruscus</name>
    <name type="common">Sea mussel</name>
    <dbReference type="NCBI Taxonomy" id="42192"/>
    <lineage>
        <taxon>Eukaryota</taxon>
        <taxon>Metazoa</taxon>
        <taxon>Spiralia</taxon>
        <taxon>Lophotrochozoa</taxon>
        <taxon>Mollusca</taxon>
        <taxon>Bivalvia</taxon>
        <taxon>Autobranchia</taxon>
        <taxon>Pteriomorphia</taxon>
        <taxon>Mytilida</taxon>
        <taxon>Mytiloidea</taxon>
        <taxon>Mytilidae</taxon>
        <taxon>Mytilinae</taxon>
        <taxon>Mytilus</taxon>
    </lineage>
</organism>
<evidence type="ECO:0000313" key="2">
    <source>
        <dbReference type="EMBL" id="CAC5359311.1"/>
    </source>
</evidence>
<dbReference type="EMBL" id="CACVKT020000470">
    <property type="protein sequence ID" value="CAC5359311.1"/>
    <property type="molecule type" value="Genomic_DNA"/>
</dbReference>
<reference evidence="2 3" key="1">
    <citation type="submission" date="2020-06" db="EMBL/GenBank/DDBJ databases">
        <authorList>
            <person name="Li R."/>
            <person name="Bekaert M."/>
        </authorList>
    </citation>
    <scope>NUCLEOTIDE SEQUENCE [LARGE SCALE GENOMIC DNA]</scope>
    <source>
        <strain evidence="3">wild</strain>
    </source>
</reference>
<dbReference type="Proteomes" id="UP000507470">
    <property type="component" value="Unassembled WGS sequence"/>
</dbReference>
<sequence length="223" mass="24565">MNNIIIFQGRLIGFTPRHRRLKSDAVPTVFAYNQGLRDDSNSQTRKRVLHEIPLPIDNGVNDNRGNSVMTESKENNIPQKKTRHAVKAVGEKVDVLSKPLMVDVGVQTLPQPQLQTDTDFGTSMTNHSYLQVPSSSTQPLDTAFIRSPQKDQDASDASTPTPTSSPEKPDSDLSYVPSDESRDTDQSSTSDSSQHITTEPKFIAFESCLKSLFARVICTDCGA</sequence>
<feature type="region of interest" description="Disordered" evidence="1">
    <location>
        <begin position="112"/>
        <end position="196"/>
    </location>
</feature>
<feature type="compositionally biased region" description="Low complexity" evidence="1">
    <location>
        <begin position="155"/>
        <end position="166"/>
    </location>
</feature>
<keyword evidence="3" id="KW-1185">Reference proteome</keyword>
<accession>A0A6J7ZZ94</accession>